<evidence type="ECO:0000256" key="8">
    <source>
        <dbReference type="ARBA" id="ARBA00023014"/>
    </source>
</evidence>
<dbReference type="InterPro" id="IPR007197">
    <property type="entry name" value="rSAM"/>
</dbReference>
<comment type="function">
    <text evidence="10">Catalyzes the methylthiolation of an aspartic acid residue of ribosomal protein uS12.</text>
</comment>
<dbReference type="PANTHER" id="PTHR43837">
    <property type="entry name" value="RIBOSOMAL PROTEIN S12 METHYLTHIOTRANSFERASE RIMO"/>
    <property type="match status" value="1"/>
</dbReference>
<dbReference type="PROSITE" id="PS01278">
    <property type="entry name" value="MTTASE_RADICAL"/>
    <property type="match status" value="1"/>
</dbReference>
<dbReference type="PANTHER" id="PTHR43837:SF1">
    <property type="entry name" value="RIBOSOMAL PROTEIN US12 METHYLTHIOTRANSFERASE RIMO"/>
    <property type="match status" value="1"/>
</dbReference>
<protein>
    <recommendedName>
        <fullName evidence="10">Ribosomal protein uS12 methylthiotransferase RimO</fullName>
        <shortName evidence="10">uS12 MTTase</shortName>
        <shortName evidence="10">uS12 methylthiotransferase</shortName>
        <ecNumber evidence="10">2.8.4.4</ecNumber>
    </recommendedName>
    <alternativeName>
        <fullName evidence="10">Ribosomal protein uS12 (aspartate-C(3))-methylthiotransferase</fullName>
    </alternativeName>
    <alternativeName>
        <fullName evidence="10">Ribosome maturation factor RimO</fullName>
    </alternativeName>
</protein>
<dbReference type="SFLD" id="SFLDG01082">
    <property type="entry name" value="B12-binding_domain_containing"/>
    <property type="match status" value="1"/>
</dbReference>
<dbReference type="HAMAP" id="MF_01865">
    <property type="entry name" value="MTTase_RimO"/>
    <property type="match status" value="1"/>
</dbReference>
<dbReference type="RefSeq" id="WP_135657692.1">
    <property type="nucleotide sequence ID" value="NZ_JAJUFJ010000002.1"/>
</dbReference>
<evidence type="ECO:0000256" key="10">
    <source>
        <dbReference type="HAMAP-Rule" id="MF_01865"/>
    </source>
</evidence>
<dbReference type="InterPro" id="IPR005840">
    <property type="entry name" value="Ribosomal_uS12_MeSTrfase_RimO"/>
</dbReference>
<dbReference type="SFLD" id="SFLDG01061">
    <property type="entry name" value="methylthiotransferase"/>
    <property type="match status" value="1"/>
</dbReference>
<comment type="subcellular location">
    <subcellularLocation>
        <location evidence="10">Cytoplasm</location>
    </subcellularLocation>
</comment>
<keyword evidence="14" id="KW-0689">Ribosomal protein</keyword>
<dbReference type="InterPro" id="IPR005839">
    <property type="entry name" value="Methylthiotransferase"/>
</dbReference>
<dbReference type="GO" id="GO:0051539">
    <property type="term" value="F:4 iron, 4 sulfur cluster binding"/>
    <property type="evidence" value="ECO:0007669"/>
    <property type="project" value="UniProtKB-UniRule"/>
</dbReference>
<dbReference type="Gene3D" id="2.40.50.140">
    <property type="entry name" value="Nucleic acid-binding proteins"/>
    <property type="match status" value="1"/>
</dbReference>
<proteinExistence type="inferred from homology"/>
<dbReference type="FunFam" id="3.80.30.20:FF:000001">
    <property type="entry name" value="tRNA-2-methylthio-N(6)-dimethylallyladenosine synthase 2"/>
    <property type="match status" value="1"/>
</dbReference>
<feature type="domain" description="MTTase N-terminal" evidence="12">
    <location>
        <begin position="3"/>
        <end position="119"/>
    </location>
</feature>
<dbReference type="PROSITE" id="PS50926">
    <property type="entry name" value="TRAM"/>
    <property type="match status" value="1"/>
</dbReference>
<dbReference type="EC" id="2.8.4.4" evidence="10"/>
<dbReference type="SMART" id="SM00729">
    <property type="entry name" value="Elp3"/>
    <property type="match status" value="1"/>
</dbReference>
<dbReference type="Pfam" id="PF04055">
    <property type="entry name" value="Radical_SAM"/>
    <property type="match status" value="1"/>
</dbReference>
<evidence type="ECO:0000313" key="15">
    <source>
        <dbReference type="Proteomes" id="UP000297714"/>
    </source>
</evidence>
<evidence type="ECO:0000256" key="9">
    <source>
        <dbReference type="ARBA" id="ARBA00051425"/>
    </source>
</evidence>
<gene>
    <name evidence="10 14" type="primary">rimO</name>
    <name evidence="14" type="ORF">CAGA_06720</name>
</gene>
<dbReference type="NCBIfam" id="TIGR00089">
    <property type="entry name" value="MiaB/RimO family radical SAM methylthiotransferase"/>
    <property type="match status" value="1"/>
</dbReference>
<dbReference type="Pfam" id="PF18693">
    <property type="entry name" value="TRAM_2"/>
    <property type="match status" value="1"/>
</dbReference>
<keyword evidence="6 10" id="KW-0479">Metal-binding</keyword>
<dbReference type="InterPro" id="IPR020612">
    <property type="entry name" value="Methylthiotransferase_CS"/>
</dbReference>
<dbReference type="Gene3D" id="3.80.30.20">
    <property type="entry name" value="tm_1862 like domain"/>
    <property type="match status" value="1"/>
</dbReference>
<keyword evidence="3 10" id="KW-0963">Cytoplasm</keyword>
<feature type="binding site" evidence="10">
    <location>
        <position position="155"/>
    </location>
    <ligand>
        <name>[4Fe-4S] cluster</name>
        <dbReference type="ChEBI" id="CHEBI:49883"/>
        <label>2</label>
        <note>4Fe-4S-S-AdoMet</note>
    </ligand>
</feature>
<evidence type="ECO:0000259" key="12">
    <source>
        <dbReference type="PROSITE" id="PS51449"/>
    </source>
</evidence>
<dbReference type="GO" id="GO:0035597">
    <property type="term" value="F:tRNA-2-methylthio-N(6)-dimethylallyladenosine(37) synthase activity"/>
    <property type="evidence" value="ECO:0007669"/>
    <property type="project" value="UniProtKB-EC"/>
</dbReference>
<dbReference type="SUPFAM" id="SSF102114">
    <property type="entry name" value="Radical SAM enzymes"/>
    <property type="match status" value="1"/>
</dbReference>
<dbReference type="GO" id="GO:0035599">
    <property type="term" value="F:aspartic acid methylthiotransferase activity"/>
    <property type="evidence" value="ECO:0007669"/>
    <property type="project" value="TreeGrafter"/>
</dbReference>
<dbReference type="GO" id="GO:0005840">
    <property type="term" value="C:ribosome"/>
    <property type="evidence" value="ECO:0007669"/>
    <property type="project" value="UniProtKB-KW"/>
</dbReference>
<dbReference type="Pfam" id="PF00919">
    <property type="entry name" value="UPF0004"/>
    <property type="match status" value="1"/>
</dbReference>
<evidence type="ECO:0000256" key="4">
    <source>
        <dbReference type="ARBA" id="ARBA00022679"/>
    </source>
</evidence>
<evidence type="ECO:0000256" key="2">
    <source>
        <dbReference type="ARBA" id="ARBA00022485"/>
    </source>
</evidence>
<dbReference type="InterPro" id="IPR023404">
    <property type="entry name" value="rSAM_horseshoe"/>
</dbReference>
<dbReference type="OrthoDB" id="9805215at2"/>
<dbReference type="CDD" id="cd01335">
    <property type="entry name" value="Radical_SAM"/>
    <property type="match status" value="1"/>
</dbReference>
<comment type="catalytic activity">
    <reaction evidence="9">
        <text>N(6)-dimethylallyladenosine(37) in tRNA + (sulfur carrier)-SH + AH2 + 2 S-adenosyl-L-methionine = 2-methylsulfanyl-N(6)-dimethylallyladenosine(37) in tRNA + (sulfur carrier)-H + 5'-deoxyadenosine + L-methionine + A + S-adenosyl-L-homocysteine + 2 H(+)</text>
        <dbReference type="Rhea" id="RHEA:37067"/>
        <dbReference type="Rhea" id="RHEA-COMP:10375"/>
        <dbReference type="Rhea" id="RHEA-COMP:10376"/>
        <dbReference type="Rhea" id="RHEA-COMP:14737"/>
        <dbReference type="Rhea" id="RHEA-COMP:14739"/>
        <dbReference type="ChEBI" id="CHEBI:13193"/>
        <dbReference type="ChEBI" id="CHEBI:15378"/>
        <dbReference type="ChEBI" id="CHEBI:17319"/>
        <dbReference type="ChEBI" id="CHEBI:17499"/>
        <dbReference type="ChEBI" id="CHEBI:29917"/>
        <dbReference type="ChEBI" id="CHEBI:57844"/>
        <dbReference type="ChEBI" id="CHEBI:57856"/>
        <dbReference type="ChEBI" id="CHEBI:59789"/>
        <dbReference type="ChEBI" id="CHEBI:64428"/>
        <dbReference type="ChEBI" id="CHEBI:74415"/>
        <dbReference type="ChEBI" id="CHEBI:74417"/>
        <dbReference type="EC" id="2.8.4.3"/>
    </reaction>
</comment>
<dbReference type="SFLD" id="SFLDF00274">
    <property type="entry name" value="ribosomal_protein_S12_methylth"/>
    <property type="match status" value="1"/>
</dbReference>
<feature type="binding site" evidence="10">
    <location>
        <position position="48"/>
    </location>
    <ligand>
        <name>[4Fe-4S] cluster</name>
        <dbReference type="ChEBI" id="CHEBI:49883"/>
        <label>1</label>
    </ligand>
</feature>
<dbReference type="InterPro" id="IPR038135">
    <property type="entry name" value="Methylthiotransferase_N_sf"/>
</dbReference>
<dbReference type="InterPro" id="IPR012340">
    <property type="entry name" value="NA-bd_OB-fold"/>
</dbReference>
<dbReference type="InterPro" id="IPR006638">
    <property type="entry name" value="Elp3/MiaA/NifB-like_rSAM"/>
</dbReference>
<reference evidence="14 15" key="1">
    <citation type="submission" date="2019-04" db="EMBL/GenBank/DDBJ databases">
        <authorList>
            <person name="Poehlein A."/>
            <person name="Bengelsdorf F.R."/>
            <person name="Duerre P."/>
            <person name="Daniel R."/>
        </authorList>
    </citation>
    <scope>NUCLEOTIDE SEQUENCE [LARGE SCALE GENOMIC DNA]</scope>
    <source>
        <strain evidence="14 15">BS-1</strain>
    </source>
</reference>
<dbReference type="InterPro" id="IPR013848">
    <property type="entry name" value="Methylthiotransferase_N"/>
</dbReference>
<dbReference type="EMBL" id="SRMQ01000002">
    <property type="protein sequence ID" value="TGJ77303.1"/>
    <property type="molecule type" value="Genomic_DNA"/>
</dbReference>
<dbReference type="FunFam" id="3.40.50.12160:FF:000003">
    <property type="entry name" value="CDK5 regulatory subunit-associated protein 1"/>
    <property type="match status" value="1"/>
</dbReference>
<feature type="domain" description="TRAM" evidence="11">
    <location>
        <begin position="374"/>
        <end position="443"/>
    </location>
</feature>
<keyword evidence="7 10" id="KW-0408">Iron</keyword>
<comment type="cofactor">
    <cofactor evidence="10">
        <name>[4Fe-4S] cluster</name>
        <dbReference type="ChEBI" id="CHEBI:49883"/>
    </cofactor>
    <text evidence="10">Binds 2 [4Fe-4S] clusters. One cluster is coordinated with 3 cysteines and an exchangeable S-adenosyl-L-methionine.</text>
</comment>
<keyword evidence="5 10" id="KW-0949">S-adenosyl-L-methionine</keyword>
<comment type="function">
    <text evidence="1">Catalyzes the methylthiolation of N6-(dimethylallyl)adenosine (i(6)A), leading to the formation of 2-methylthio-N6-(dimethylallyl)adenosine (ms(2)i(6)A) at position 37 in tRNAs that read codons beginning with uridine.</text>
</comment>
<keyword evidence="14" id="KW-0687">Ribonucleoprotein</keyword>
<keyword evidence="4 10" id="KW-0808">Transferase</keyword>
<evidence type="ECO:0000259" key="11">
    <source>
        <dbReference type="PROSITE" id="PS50926"/>
    </source>
</evidence>
<comment type="catalytic activity">
    <reaction evidence="10">
        <text>L-aspartate(89)-[ribosomal protein uS12]-hydrogen + (sulfur carrier)-SH + AH2 + 2 S-adenosyl-L-methionine = 3-methylsulfanyl-L-aspartate(89)-[ribosomal protein uS12]-hydrogen + (sulfur carrier)-H + 5'-deoxyadenosine + L-methionine + A + S-adenosyl-L-homocysteine + 2 H(+)</text>
        <dbReference type="Rhea" id="RHEA:37087"/>
        <dbReference type="Rhea" id="RHEA-COMP:10460"/>
        <dbReference type="Rhea" id="RHEA-COMP:10461"/>
        <dbReference type="Rhea" id="RHEA-COMP:14737"/>
        <dbReference type="Rhea" id="RHEA-COMP:14739"/>
        <dbReference type="ChEBI" id="CHEBI:13193"/>
        <dbReference type="ChEBI" id="CHEBI:15378"/>
        <dbReference type="ChEBI" id="CHEBI:17319"/>
        <dbReference type="ChEBI" id="CHEBI:17499"/>
        <dbReference type="ChEBI" id="CHEBI:29917"/>
        <dbReference type="ChEBI" id="CHEBI:29961"/>
        <dbReference type="ChEBI" id="CHEBI:57844"/>
        <dbReference type="ChEBI" id="CHEBI:57856"/>
        <dbReference type="ChEBI" id="CHEBI:59789"/>
        <dbReference type="ChEBI" id="CHEBI:64428"/>
        <dbReference type="ChEBI" id="CHEBI:73599"/>
        <dbReference type="EC" id="2.8.4.4"/>
    </reaction>
</comment>
<feature type="binding site" evidence="10">
    <location>
        <position position="162"/>
    </location>
    <ligand>
        <name>[4Fe-4S] cluster</name>
        <dbReference type="ChEBI" id="CHEBI:49883"/>
        <label>2</label>
        <note>4Fe-4S-S-AdoMet</note>
    </ligand>
</feature>
<dbReference type="PROSITE" id="PS51449">
    <property type="entry name" value="MTTASE_N"/>
    <property type="match status" value="1"/>
</dbReference>
<evidence type="ECO:0000256" key="1">
    <source>
        <dbReference type="ARBA" id="ARBA00003234"/>
    </source>
</evidence>
<evidence type="ECO:0000313" key="14">
    <source>
        <dbReference type="EMBL" id="TGJ77303.1"/>
    </source>
</evidence>
<feature type="binding site" evidence="10">
    <location>
        <position position="12"/>
    </location>
    <ligand>
        <name>[4Fe-4S] cluster</name>
        <dbReference type="ChEBI" id="CHEBI:49883"/>
        <label>1</label>
    </ligand>
</feature>
<feature type="domain" description="Radical SAM core" evidence="13">
    <location>
        <begin position="141"/>
        <end position="374"/>
    </location>
</feature>
<comment type="similarity">
    <text evidence="10">Belongs to the methylthiotransferase family. RimO subfamily.</text>
</comment>
<evidence type="ECO:0000256" key="3">
    <source>
        <dbReference type="ARBA" id="ARBA00022490"/>
    </source>
</evidence>
<feature type="binding site" evidence="10">
    <location>
        <position position="82"/>
    </location>
    <ligand>
        <name>[4Fe-4S] cluster</name>
        <dbReference type="ChEBI" id="CHEBI:49883"/>
        <label>1</label>
    </ligand>
</feature>
<dbReference type="GO" id="GO:0005829">
    <property type="term" value="C:cytosol"/>
    <property type="evidence" value="ECO:0007669"/>
    <property type="project" value="TreeGrafter"/>
</dbReference>
<evidence type="ECO:0000259" key="13">
    <source>
        <dbReference type="PROSITE" id="PS51918"/>
    </source>
</evidence>
<sequence>MAYSVGLVSLGCAKNQVDAEIMMAALQKAGYEIEDDAAQADAVIVNTCGFIDAAKKESIDEILKLAGLKAAGRIKAIIVTGCLAERYREEILKELPEVDAVAGIGADSDIASVVGKALEGVKLESFPEKTLLPLNGERRLSTPGYFAYLKIAEGCDNRCAYCAIPFIRGRYRSRKMEDIVEEAKTLVQNGAKELILIAQDTTKYGWDLYGKLMLPQLLKNLCEIGGVAWIRVLYCYPDYITDELLETIAGEEKIVKYMDLPLQHCSGRLLKLMRRTGNREELTALIRKMREKIPNLILRTTLITGFPGETDEDFTELAEFVNEIRFERLGCFPYSQEEGTAAAEMPDQIDEDVKQNRMERIMEDQMRIMQEWGEQQTGKTFRVLVEGYDEESGCWAGRSWADSPDIDGRIYFTAENANFEPGSFVDVKILECVDCELYGIIAE</sequence>
<dbReference type="GO" id="GO:0103039">
    <property type="term" value="F:protein methylthiotransferase activity"/>
    <property type="evidence" value="ECO:0007669"/>
    <property type="project" value="UniProtKB-EC"/>
</dbReference>
<dbReference type="Proteomes" id="UP000297714">
    <property type="component" value="Unassembled WGS sequence"/>
</dbReference>
<evidence type="ECO:0000256" key="7">
    <source>
        <dbReference type="ARBA" id="ARBA00023004"/>
    </source>
</evidence>
<accession>A0A4Z0YEL4</accession>
<dbReference type="SFLD" id="SFLDS00029">
    <property type="entry name" value="Radical_SAM"/>
    <property type="match status" value="1"/>
</dbReference>
<keyword evidence="15" id="KW-1185">Reference proteome</keyword>
<dbReference type="PROSITE" id="PS51918">
    <property type="entry name" value="RADICAL_SAM"/>
    <property type="match status" value="1"/>
</dbReference>
<dbReference type="InterPro" id="IPR058240">
    <property type="entry name" value="rSAM_sf"/>
</dbReference>
<evidence type="ECO:0000256" key="5">
    <source>
        <dbReference type="ARBA" id="ARBA00022691"/>
    </source>
</evidence>
<dbReference type="InterPro" id="IPR002792">
    <property type="entry name" value="TRAM_dom"/>
</dbReference>
<dbReference type="AlphaFoldDB" id="A0A4Z0YEL4"/>
<dbReference type="Gene3D" id="3.40.50.12160">
    <property type="entry name" value="Methylthiotransferase, N-terminal domain"/>
    <property type="match status" value="1"/>
</dbReference>
<dbReference type="GO" id="GO:0046872">
    <property type="term" value="F:metal ion binding"/>
    <property type="evidence" value="ECO:0007669"/>
    <property type="project" value="UniProtKB-KW"/>
</dbReference>
<dbReference type="NCBIfam" id="TIGR01125">
    <property type="entry name" value="30S ribosomal protein S12 methylthiotransferase RimO"/>
    <property type="match status" value="1"/>
</dbReference>
<name>A0A4Z0YEL4_9FIRM</name>
<evidence type="ECO:0000256" key="6">
    <source>
        <dbReference type="ARBA" id="ARBA00022723"/>
    </source>
</evidence>
<keyword evidence="2 10" id="KW-0004">4Fe-4S</keyword>
<keyword evidence="8 10" id="KW-0411">Iron-sulfur</keyword>
<feature type="binding site" evidence="10">
    <location>
        <position position="159"/>
    </location>
    <ligand>
        <name>[4Fe-4S] cluster</name>
        <dbReference type="ChEBI" id="CHEBI:49883"/>
        <label>2</label>
        <note>4Fe-4S-S-AdoMet</note>
    </ligand>
</feature>
<organism evidence="14 15">
    <name type="scientific">Caproiciproducens galactitolivorans</name>
    <dbReference type="NCBI Taxonomy" id="642589"/>
    <lineage>
        <taxon>Bacteria</taxon>
        <taxon>Bacillati</taxon>
        <taxon>Bacillota</taxon>
        <taxon>Clostridia</taxon>
        <taxon>Eubacteriales</taxon>
        <taxon>Acutalibacteraceae</taxon>
        <taxon>Caproiciproducens</taxon>
    </lineage>
</organism>
<comment type="caution">
    <text evidence="14">The sequence shown here is derived from an EMBL/GenBank/DDBJ whole genome shotgun (WGS) entry which is preliminary data.</text>
</comment>